<feature type="domain" description="Putative auto-transporter adhesin head GIN" evidence="1">
    <location>
        <begin position="77"/>
        <end position="221"/>
    </location>
</feature>
<sequence length="244" mass="25233">MIRGLRAVAAIGLGVGIVSLAIAYTLGGRDVDGLWDHLHRRDWACDDGKARRDGASERRLAWNGEDAIDIAVPASVRLRAGEGNEIVVRGAPDIVAHVAVHGDHLVLDCHGRGASRELEVVLPGKAFHRIGLSGSGRLTMENLSQPEMALRISGNGSVRAQGSVDRLSVAVAGSGDARLADLAVKALTVKIAGSGSVEAAPQDEADVSISGSGNLKLLSRPVHLTTHISGSGRLSQVPAGPVGK</sequence>
<dbReference type="RefSeq" id="WP_170920966.1">
    <property type="nucleotide sequence ID" value="NZ_FUWJ01000003.1"/>
</dbReference>
<dbReference type="InterPro" id="IPR021255">
    <property type="entry name" value="DUF2807"/>
</dbReference>
<evidence type="ECO:0000259" key="1">
    <source>
        <dbReference type="Pfam" id="PF10988"/>
    </source>
</evidence>
<accession>A0A1T4QH07</accession>
<dbReference type="Pfam" id="PF10988">
    <property type="entry name" value="DUF2807"/>
    <property type="match status" value="1"/>
</dbReference>
<dbReference type="Proteomes" id="UP000190092">
    <property type="component" value="Unassembled WGS sequence"/>
</dbReference>
<dbReference type="EMBL" id="FUWJ01000003">
    <property type="protein sequence ID" value="SKA02926.1"/>
    <property type="molecule type" value="Genomic_DNA"/>
</dbReference>
<gene>
    <name evidence="2" type="ORF">SAMN02745126_03218</name>
</gene>
<organism evidence="2 3">
    <name type="scientific">Enhydrobacter aerosaccus</name>
    <dbReference type="NCBI Taxonomy" id="225324"/>
    <lineage>
        <taxon>Bacteria</taxon>
        <taxon>Pseudomonadati</taxon>
        <taxon>Pseudomonadota</taxon>
        <taxon>Alphaproteobacteria</taxon>
        <taxon>Hyphomicrobiales</taxon>
        <taxon>Enhydrobacter</taxon>
    </lineage>
</organism>
<protein>
    <submittedName>
        <fullName evidence="2">Putative auto-transporter adhesin, head GIN domain</fullName>
    </submittedName>
</protein>
<evidence type="ECO:0000313" key="3">
    <source>
        <dbReference type="Proteomes" id="UP000190092"/>
    </source>
</evidence>
<name>A0A1T4QH07_9HYPH</name>
<reference evidence="3" key="1">
    <citation type="submission" date="2017-02" db="EMBL/GenBank/DDBJ databases">
        <authorList>
            <person name="Varghese N."/>
            <person name="Submissions S."/>
        </authorList>
    </citation>
    <scope>NUCLEOTIDE SEQUENCE [LARGE SCALE GENOMIC DNA]</scope>
    <source>
        <strain evidence="3">ATCC 27094</strain>
    </source>
</reference>
<dbReference type="STRING" id="225324.SAMN02745126_03218"/>
<keyword evidence="3" id="KW-1185">Reference proteome</keyword>
<dbReference type="Gene3D" id="2.160.20.120">
    <property type="match status" value="1"/>
</dbReference>
<dbReference type="AlphaFoldDB" id="A0A1T4QH07"/>
<proteinExistence type="predicted"/>
<evidence type="ECO:0000313" key="2">
    <source>
        <dbReference type="EMBL" id="SKA02926.1"/>
    </source>
</evidence>